<dbReference type="InterPro" id="IPR007627">
    <property type="entry name" value="RNA_pol_sigma70_r2"/>
</dbReference>
<evidence type="ECO:0000313" key="9">
    <source>
        <dbReference type="Proteomes" id="UP000178808"/>
    </source>
</evidence>
<gene>
    <name evidence="8" type="ORF">A3I31_02205</name>
</gene>
<dbReference type="PROSITE" id="PS00716">
    <property type="entry name" value="SIGMA70_2"/>
    <property type="match status" value="1"/>
</dbReference>
<dbReference type="PROSITE" id="PS00715">
    <property type="entry name" value="SIGMA70_1"/>
    <property type="match status" value="1"/>
</dbReference>
<keyword evidence="4 5" id="KW-0804">Transcription</keyword>
<dbReference type="Gene3D" id="1.10.601.10">
    <property type="entry name" value="RNA Polymerase Primary Sigma Factor"/>
    <property type="match status" value="1"/>
</dbReference>
<dbReference type="InterPro" id="IPR013324">
    <property type="entry name" value="RNA_pol_sigma_r3/r4-like"/>
</dbReference>
<dbReference type="PANTHER" id="PTHR30603">
    <property type="entry name" value="RNA POLYMERASE SIGMA FACTOR RPO"/>
    <property type="match status" value="1"/>
</dbReference>
<organism evidence="8 9">
    <name type="scientific">Candidatus Colwellbacteria bacterium RIFCSPLOWO2_02_FULL_44_20b</name>
    <dbReference type="NCBI Taxonomy" id="1797691"/>
    <lineage>
        <taxon>Bacteria</taxon>
        <taxon>Candidatus Colwelliibacteriota</taxon>
    </lineage>
</organism>
<dbReference type="Pfam" id="PF04545">
    <property type="entry name" value="Sigma70_r4"/>
    <property type="match status" value="1"/>
</dbReference>
<dbReference type="Pfam" id="PF00140">
    <property type="entry name" value="Sigma70_r1_2"/>
    <property type="match status" value="1"/>
</dbReference>
<evidence type="ECO:0000256" key="3">
    <source>
        <dbReference type="ARBA" id="ARBA00023125"/>
    </source>
</evidence>
<evidence type="ECO:0000259" key="7">
    <source>
        <dbReference type="PROSITE" id="PS00716"/>
    </source>
</evidence>
<dbReference type="PANTHER" id="PTHR30603:SF67">
    <property type="entry name" value="RNA POLYMERASE SIGMA FACTOR RPOS"/>
    <property type="match status" value="1"/>
</dbReference>
<dbReference type="InterPro" id="IPR036388">
    <property type="entry name" value="WH-like_DNA-bd_sf"/>
</dbReference>
<dbReference type="Proteomes" id="UP000178808">
    <property type="component" value="Unassembled WGS sequence"/>
</dbReference>
<sequence length="289" mass="34011">MCLHDFSRIPLLTPEEEPEVVRRAQEGDREAWERMICSNLRLVIFVAKRYIPYTSTTWSFHRFSYLEFIDLVQEGVLGLIRAVEKFDPDQGYRFSTYSYWWVWQAVTRALSNTGRAIRIPIHMIEELSRYSRTQQMLTQELWRSPLPHEIAAEMGISIEKVYELQGFSDLREVTSFETLAGRIFGSESDEDFADRLGALRDERMISPQEFAEHEMLVDELKELIEQLPGRESQIVVMHFGLFGTPRHTLEEIGQDFGLTRERIRQIEERALERLQTIQGFDRLKAYLPL</sequence>
<dbReference type="NCBIfam" id="TIGR02937">
    <property type="entry name" value="sigma70-ECF"/>
    <property type="match status" value="1"/>
</dbReference>
<dbReference type="SUPFAM" id="SSF88946">
    <property type="entry name" value="Sigma2 domain of RNA polymerase sigma factors"/>
    <property type="match status" value="1"/>
</dbReference>
<comment type="similarity">
    <text evidence="5">Belongs to the sigma-70 factor family.</text>
</comment>
<keyword evidence="1 5" id="KW-0805">Transcription regulation</keyword>
<dbReference type="GO" id="GO:0016987">
    <property type="term" value="F:sigma factor activity"/>
    <property type="evidence" value="ECO:0007669"/>
    <property type="project" value="UniProtKB-KW"/>
</dbReference>
<dbReference type="Pfam" id="PF04539">
    <property type="entry name" value="Sigma70_r3"/>
    <property type="match status" value="1"/>
</dbReference>
<dbReference type="InterPro" id="IPR007624">
    <property type="entry name" value="RNA_pol_sigma70_r3"/>
</dbReference>
<evidence type="ECO:0000259" key="6">
    <source>
        <dbReference type="PROSITE" id="PS00715"/>
    </source>
</evidence>
<dbReference type="InterPro" id="IPR009042">
    <property type="entry name" value="RNA_pol_sigma70_r1_2"/>
</dbReference>
<keyword evidence="3 5" id="KW-0238">DNA-binding</keyword>
<evidence type="ECO:0000256" key="1">
    <source>
        <dbReference type="ARBA" id="ARBA00023015"/>
    </source>
</evidence>
<dbReference type="AlphaFoldDB" id="A0A1G1Z5J9"/>
<evidence type="ECO:0000256" key="5">
    <source>
        <dbReference type="RuleBase" id="RU362124"/>
    </source>
</evidence>
<dbReference type="Gene3D" id="1.10.10.10">
    <property type="entry name" value="Winged helix-like DNA-binding domain superfamily/Winged helix DNA-binding domain"/>
    <property type="match status" value="2"/>
</dbReference>
<dbReference type="InterPro" id="IPR007630">
    <property type="entry name" value="RNA_pol_sigma70_r4"/>
</dbReference>
<dbReference type="GO" id="GO:0003677">
    <property type="term" value="F:DNA binding"/>
    <property type="evidence" value="ECO:0007669"/>
    <property type="project" value="UniProtKB-KW"/>
</dbReference>
<evidence type="ECO:0000256" key="4">
    <source>
        <dbReference type="ARBA" id="ARBA00023163"/>
    </source>
</evidence>
<dbReference type="InterPro" id="IPR000943">
    <property type="entry name" value="RNA_pol_sigma70"/>
</dbReference>
<dbReference type="SUPFAM" id="SSF88659">
    <property type="entry name" value="Sigma3 and sigma4 domains of RNA polymerase sigma factors"/>
    <property type="match status" value="2"/>
</dbReference>
<protein>
    <recommendedName>
        <fullName evidence="5">RNA polymerase sigma factor</fullName>
    </recommendedName>
</protein>
<dbReference type="PRINTS" id="PR00046">
    <property type="entry name" value="SIGMA70FCT"/>
</dbReference>
<dbReference type="GO" id="GO:0006352">
    <property type="term" value="P:DNA-templated transcription initiation"/>
    <property type="evidence" value="ECO:0007669"/>
    <property type="project" value="InterPro"/>
</dbReference>
<keyword evidence="2 5" id="KW-0731">Sigma factor</keyword>
<dbReference type="InterPro" id="IPR014284">
    <property type="entry name" value="RNA_pol_sigma-70_dom"/>
</dbReference>
<evidence type="ECO:0000256" key="2">
    <source>
        <dbReference type="ARBA" id="ARBA00023082"/>
    </source>
</evidence>
<dbReference type="EMBL" id="MHIZ01000037">
    <property type="protein sequence ID" value="OGY59306.1"/>
    <property type="molecule type" value="Genomic_DNA"/>
</dbReference>
<dbReference type="InterPro" id="IPR050239">
    <property type="entry name" value="Sigma-70_RNA_pol_init_factors"/>
</dbReference>
<dbReference type="CDD" id="cd06171">
    <property type="entry name" value="Sigma70_r4"/>
    <property type="match status" value="1"/>
</dbReference>
<evidence type="ECO:0000313" key="8">
    <source>
        <dbReference type="EMBL" id="OGY59306.1"/>
    </source>
</evidence>
<dbReference type="Pfam" id="PF04542">
    <property type="entry name" value="Sigma70_r2"/>
    <property type="match status" value="1"/>
</dbReference>
<comment type="caution">
    <text evidence="8">The sequence shown here is derived from an EMBL/GenBank/DDBJ whole genome shotgun (WGS) entry which is preliminary data.</text>
</comment>
<feature type="domain" description="RNA polymerase sigma-70" evidence="7">
    <location>
        <begin position="248"/>
        <end position="274"/>
    </location>
</feature>
<name>A0A1G1Z5J9_9BACT</name>
<comment type="function">
    <text evidence="5">Sigma factors are initiation factors that promote the attachment of RNA polymerase to specific initiation sites and are then released.</text>
</comment>
<reference evidence="8 9" key="1">
    <citation type="journal article" date="2016" name="Nat. Commun.">
        <title>Thousands of microbial genomes shed light on interconnected biogeochemical processes in an aquifer system.</title>
        <authorList>
            <person name="Anantharaman K."/>
            <person name="Brown C.T."/>
            <person name="Hug L.A."/>
            <person name="Sharon I."/>
            <person name="Castelle C.J."/>
            <person name="Probst A.J."/>
            <person name="Thomas B.C."/>
            <person name="Singh A."/>
            <person name="Wilkins M.J."/>
            <person name="Karaoz U."/>
            <person name="Brodie E.L."/>
            <person name="Williams K.H."/>
            <person name="Hubbard S.S."/>
            <person name="Banfield J.F."/>
        </authorList>
    </citation>
    <scope>NUCLEOTIDE SEQUENCE [LARGE SCALE GENOMIC DNA]</scope>
</reference>
<proteinExistence type="inferred from homology"/>
<feature type="domain" description="RNA polymerase sigma-70" evidence="6">
    <location>
        <begin position="70"/>
        <end position="83"/>
    </location>
</feature>
<dbReference type="InterPro" id="IPR013325">
    <property type="entry name" value="RNA_pol_sigma_r2"/>
</dbReference>
<accession>A0A1G1Z5J9</accession>